<evidence type="ECO:0000256" key="2">
    <source>
        <dbReference type="ARBA" id="ARBA00022679"/>
    </source>
</evidence>
<feature type="transmembrane region" description="Helical" evidence="7">
    <location>
        <begin position="12"/>
        <end position="31"/>
    </location>
</feature>
<dbReference type="GO" id="GO:0005886">
    <property type="term" value="C:plasma membrane"/>
    <property type="evidence" value="ECO:0007669"/>
    <property type="project" value="TreeGrafter"/>
</dbReference>
<keyword evidence="4 7" id="KW-1133">Transmembrane helix</keyword>
<feature type="transmembrane region" description="Helical" evidence="7">
    <location>
        <begin position="249"/>
        <end position="269"/>
    </location>
</feature>
<feature type="transmembrane region" description="Helical" evidence="7">
    <location>
        <begin position="67"/>
        <end position="87"/>
    </location>
</feature>
<dbReference type="GO" id="GO:0071555">
    <property type="term" value="P:cell wall organization"/>
    <property type="evidence" value="ECO:0007669"/>
    <property type="project" value="TreeGrafter"/>
</dbReference>
<comment type="caution">
    <text evidence="8">The sequence shown here is derived from an EMBL/GenBank/DDBJ whole genome shotgun (WGS) entry which is preliminary data.</text>
</comment>
<dbReference type="InterPro" id="IPR000715">
    <property type="entry name" value="Glycosyl_transferase_4"/>
</dbReference>
<dbReference type="Pfam" id="PF00953">
    <property type="entry name" value="Glycos_transf_4"/>
    <property type="match status" value="1"/>
</dbReference>
<feature type="binding site" evidence="6">
    <location>
        <position position="253"/>
    </location>
    <ligand>
        <name>Mg(2+)</name>
        <dbReference type="ChEBI" id="CHEBI:18420"/>
    </ligand>
</feature>
<dbReference type="GO" id="GO:0044038">
    <property type="term" value="P:cell wall macromolecule biosynthetic process"/>
    <property type="evidence" value="ECO:0007669"/>
    <property type="project" value="TreeGrafter"/>
</dbReference>
<dbReference type="AlphaFoldDB" id="A0A0G1P2S5"/>
<comment type="cofactor">
    <cofactor evidence="6">
        <name>Mg(2+)</name>
        <dbReference type="ChEBI" id="CHEBI:18420"/>
    </cofactor>
</comment>
<keyword evidence="5 7" id="KW-0472">Membrane</keyword>
<feature type="transmembrane region" description="Helical" evidence="7">
    <location>
        <begin position="225"/>
        <end position="242"/>
    </location>
</feature>
<name>A0A0G1P2S5_9BACT</name>
<keyword evidence="2 8" id="KW-0808">Transferase</keyword>
<evidence type="ECO:0000256" key="5">
    <source>
        <dbReference type="ARBA" id="ARBA00023136"/>
    </source>
</evidence>
<sequence>MISDLTRVLIPAATAFIIGILVTPIITHYLYKYRAWKKHPGKIAFDGTQASEFYRLHRQNEVKAPRMGGIVIWSSVLLTILGIAIIAKFVPSVKILELDFLSRGQTWIPLAALIIGSAAGLIDDLMVIRPNKDGMALRLRLFFVVLLSSCAGWWFWHKLGVTSVNNPFGTPFELGWLIIPLFVLISLAVYASGIIDGIDGLSGGVFGSIFASYSIIAFAQNQIDLAAFSAAIVGGLLAFLWFNIPPARFYMSDTGTMGLTLSLAVIAFMTDSLGGGFGIAVLPIIGGLLVLTVASNIAQIVSKKFLGKKLLRIAPLHHHFEAIGWPGYKVVMRYWVLSIVFAFAGVIIAIVSI</sequence>
<dbReference type="PANTHER" id="PTHR22926:SF5">
    <property type="entry name" value="PHOSPHO-N-ACETYLMURAMOYL-PENTAPEPTIDE-TRANSFERASE HOMOLOG"/>
    <property type="match status" value="1"/>
</dbReference>
<comment type="subcellular location">
    <subcellularLocation>
        <location evidence="1">Membrane</location>
        <topology evidence="1">Multi-pass membrane protein</topology>
    </subcellularLocation>
</comment>
<dbReference type="Proteomes" id="UP000034175">
    <property type="component" value="Unassembled WGS sequence"/>
</dbReference>
<keyword evidence="6" id="KW-0479">Metal-binding</keyword>
<organism evidence="8 9">
    <name type="scientific">Candidatus Magasanikbacteria bacterium GW2011_GWA2_46_17</name>
    <dbReference type="NCBI Taxonomy" id="1619042"/>
    <lineage>
        <taxon>Bacteria</taxon>
        <taxon>Candidatus Magasanikiibacteriota</taxon>
    </lineage>
</organism>
<dbReference type="GO" id="GO:0016780">
    <property type="term" value="F:phosphotransferase activity, for other substituted phosphate groups"/>
    <property type="evidence" value="ECO:0007669"/>
    <property type="project" value="InterPro"/>
</dbReference>
<gene>
    <name evidence="8" type="ORF">UX39_C0003G0038</name>
</gene>
<evidence type="ECO:0000313" key="8">
    <source>
        <dbReference type="EMBL" id="KKU27199.1"/>
    </source>
</evidence>
<dbReference type="EMBL" id="LCMA01000003">
    <property type="protein sequence ID" value="KKU27199.1"/>
    <property type="molecule type" value="Genomic_DNA"/>
</dbReference>
<dbReference type="PANTHER" id="PTHR22926">
    <property type="entry name" value="PHOSPHO-N-ACETYLMURAMOYL-PENTAPEPTIDE-TRANSFERASE"/>
    <property type="match status" value="1"/>
</dbReference>
<feature type="transmembrane region" description="Helical" evidence="7">
    <location>
        <begin position="176"/>
        <end position="194"/>
    </location>
</feature>
<reference evidence="8 9" key="1">
    <citation type="journal article" date="2015" name="Nature">
        <title>rRNA introns, odd ribosomes, and small enigmatic genomes across a large radiation of phyla.</title>
        <authorList>
            <person name="Brown C.T."/>
            <person name="Hug L.A."/>
            <person name="Thomas B.C."/>
            <person name="Sharon I."/>
            <person name="Castelle C.J."/>
            <person name="Singh A."/>
            <person name="Wilkins M.J."/>
            <person name="Williams K.H."/>
            <person name="Banfield J.F."/>
        </authorList>
    </citation>
    <scope>NUCLEOTIDE SEQUENCE [LARGE SCALE GENOMIC DNA]</scope>
</reference>
<evidence type="ECO:0000313" key="9">
    <source>
        <dbReference type="Proteomes" id="UP000034175"/>
    </source>
</evidence>
<feature type="transmembrane region" description="Helical" evidence="7">
    <location>
        <begin position="107"/>
        <end position="127"/>
    </location>
</feature>
<evidence type="ECO:0000256" key="7">
    <source>
        <dbReference type="SAM" id="Phobius"/>
    </source>
</evidence>
<proteinExistence type="predicted"/>
<feature type="transmembrane region" description="Helical" evidence="7">
    <location>
        <begin position="334"/>
        <end position="352"/>
    </location>
</feature>
<keyword evidence="6" id="KW-0460">Magnesium</keyword>
<protein>
    <submittedName>
        <fullName evidence="8">Phospho-N-acetylmuramoyl-pentapeptide-transferase</fullName>
    </submittedName>
</protein>
<feature type="transmembrane region" description="Helical" evidence="7">
    <location>
        <begin position="139"/>
        <end position="156"/>
    </location>
</feature>
<evidence type="ECO:0000256" key="4">
    <source>
        <dbReference type="ARBA" id="ARBA00022989"/>
    </source>
</evidence>
<keyword evidence="3 7" id="KW-0812">Transmembrane</keyword>
<feature type="transmembrane region" description="Helical" evidence="7">
    <location>
        <begin position="275"/>
        <end position="298"/>
    </location>
</feature>
<accession>A0A0G1P2S5</accession>
<evidence type="ECO:0000256" key="6">
    <source>
        <dbReference type="PIRSR" id="PIRSR600715-1"/>
    </source>
</evidence>
<feature type="transmembrane region" description="Helical" evidence="7">
    <location>
        <begin position="201"/>
        <end position="219"/>
    </location>
</feature>
<evidence type="ECO:0000256" key="3">
    <source>
        <dbReference type="ARBA" id="ARBA00022692"/>
    </source>
</evidence>
<dbReference type="GO" id="GO:0046872">
    <property type="term" value="F:metal ion binding"/>
    <property type="evidence" value="ECO:0007669"/>
    <property type="project" value="UniProtKB-KW"/>
</dbReference>
<evidence type="ECO:0000256" key="1">
    <source>
        <dbReference type="ARBA" id="ARBA00004141"/>
    </source>
</evidence>